<dbReference type="AlphaFoldDB" id="A0A160N5R9"/>
<name>A0A160N5R9_9GAMM</name>
<evidence type="ECO:0000313" key="2">
    <source>
        <dbReference type="Proteomes" id="UP000077255"/>
    </source>
</evidence>
<evidence type="ECO:0000313" key="1">
    <source>
        <dbReference type="EMBL" id="AND71164.1"/>
    </source>
</evidence>
<dbReference type="KEGG" id="dtx:ATSB10_37100"/>
<proteinExistence type="predicted"/>
<keyword evidence="2" id="KW-1185">Reference proteome</keyword>
<sequence>MRAAARCAAERARILAQPPEPFRRPRHAAGRLVTLAGGAARAGA</sequence>
<accession>A0A160N5R9</accession>
<protein>
    <submittedName>
        <fullName evidence="1">Uncharacterized protein</fullName>
    </submittedName>
</protein>
<organism evidence="1 2">
    <name type="scientific">Dyella thiooxydans</name>
    <dbReference type="NCBI Taxonomy" id="445710"/>
    <lineage>
        <taxon>Bacteria</taxon>
        <taxon>Pseudomonadati</taxon>
        <taxon>Pseudomonadota</taxon>
        <taxon>Gammaproteobacteria</taxon>
        <taxon>Lysobacterales</taxon>
        <taxon>Rhodanobacteraceae</taxon>
        <taxon>Dyella</taxon>
    </lineage>
</organism>
<dbReference type="Proteomes" id="UP000077255">
    <property type="component" value="Chromosome"/>
</dbReference>
<dbReference type="EMBL" id="CP014841">
    <property type="protein sequence ID" value="AND71164.1"/>
    <property type="molecule type" value="Genomic_DNA"/>
</dbReference>
<reference evidence="1 2" key="1">
    <citation type="submission" date="2016-02" db="EMBL/GenBank/DDBJ databases">
        <title>Complete genome sequencing and analysis of ATSB10, Dyella thiooxydans isolated from rhizosphere soil of sunflower (Helianthus annuus L.).</title>
        <authorList>
            <person name="Lee Y."/>
            <person name="Hwangbo K."/>
            <person name="Chung H."/>
            <person name="Yoo J."/>
            <person name="Kim K.Y."/>
            <person name="Sa T.M."/>
            <person name="Um Y."/>
            <person name="Madhaiyan M."/>
        </authorList>
    </citation>
    <scope>NUCLEOTIDE SEQUENCE [LARGE SCALE GENOMIC DNA]</scope>
    <source>
        <strain evidence="1 2">ATSB10</strain>
    </source>
</reference>
<gene>
    <name evidence="1" type="ORF">ATSB10_37100</name>
</gene>